<feature type="region of interest" description="Disordered" evidence="1">
    <location>
        <begin position="88"/>
        <end position="121"/>
    </location>
</feature>
<organism evidence="2 3">
    <name type="scientific">Curtobacterium citreum</name>
    <dbReference type="NCBI Taxonomy" id="2036"/>
    <lineage>
        <taxon>Bacteria</taxon>
        <taxon>Bacillati</taxon>
        <taxon>Actinomycetota</taxon>
        <taxon>Actinomycetes</taxon>
        <taxon>Micrococcales</taxon>
        <taxon>Microbacteriaceae</taxon>
        <taxon>Curtobacterium</taxon>
    </lineage>
</organism>
<dbReference type="AlphaFoldDB" id="A0A850DUD6"/>
<feature type="compositionally biased region" description="Low complexity" evidence="1">
    <location>
        <begin position="174"/>
        <end position="184"/>
    </location>
</feature>
<protein>
    <recommendedName>
        <fullName evidence="4">DNA modification methylase</fullName>
    </recommendedName>
</protein>
<feature type="compositionally biased region" description="Polar residues" evidence="1">
    <location>
        <begin position="185"/>
        <end position="201"/>
    </location>
</feature>
<dbReference type="Proteomes" id="UP000539146">
    <property type="component" value="Unassembled WGS sequence"/>
</dbReference>
<evidence type="ECO:0000313" key="3">
    <source>
        <dbReference type="Proteomes" id="UP000539146"/>
    </source>
</evidence>
<reference evidence="2 3" key="1">
    <citation type="submission" date="2020-05" db="EMBL/GenBank/DDBJ databases">
        <title>Genome Sequencing of Type Strains.</title>
        <authorList>
            <person name="Lemaire J.F."/>
            <person name="Inderbitzin P."/>
            <person name="Gregorio O.A."/>
            <person name="Collins S.B."/>
            <person name="Wespe N."/>
            <person name="Knight-Connoni V."/>
        </authorList>
    </citation>
    <scope>NUCLEOTIDE SEQUENCE [LARGE SCALE GENOMIC DNA]</scope>
    <source>
        <strain evidence="2 3">DSM 20512</strain>
    </source>
</reference>
<comment type="caution">
    <text evidence="2">The sequence shown here is derived from an EMBL/GenBank/DDBJ whole genome shotgun (WGS) entry which is preliminary data.</text>
</comment>
<accession>A0A850DUD6</accession>
<gene>
    <name evidence="2" type="ORF">HP467_14160</name>
</gene>
<evidence type="ECO:0000313" key="2">
    <source>
        <dbReference type="EMBL" id="NUU29236.1"/>
    </source>
</evidence>
<feature type="region of interest" description="Disordered" evidence="1">
    <location>
        <begin position="165"/>
        <end position="201"/>
    </location>
</feature>
<evidence type="ECO:0000256" key="1">
    <source>
        <dbReference type="SAM" id="MobiDB-lite"/>
    </source>
</evidence>
<proteinExistence type="predicted"/>
<dbReference type="RefSeq" id="WP_058741547.1">
    <property type="nucleotide sequence ID" value="NZ_BAAAWP010000001.1"/>
</dbReference>
<sequence>MSVAVAATIALGATGCEFMSPAHTTEIKQITDGVNVTTGKLDIRNALFISDRGEDARFIGTVINTDESEDITLSIELGGDTQTVVVPAGSRRDLGTNTPTVSSSEGSSAQEGSDSQGTEQTGAKAVVFEGADARPGSLVKTYFSYSGAEGVSASVPVLTNAMEEYQSLAPSPSPTRTATPGAGTESTDGATPTGEATSSGN</sequence>
<evidence type="ECO:0008006" key="4">
    <source>
        <dbReference type="Google" id="ProtNLM"/>
    </source>
</evidence>
<name>A0A850DUD6_9MICO</name>
<dbReference type="EMBL" id="JABMCG010000123">
    <property type="protein sequence ID" value="NUU29236.1"/>
    <property type="molecule type" value="Genomic_DNA"/>
</dbReference>
<feature type="compositionally biased region" description="Low complexity" evidence="1">
    <location>
        <begin position="102"/>
        <end position="117"/>
    </location>
</feature>